<comment type="caution">
    <text evidence="1">The sequence shown here is derived from an EMBL/GenBank/DDBJ whole genome shotgun (WGS) entry which is preliminary data.</text>
</comment>
<evidence type="ECO:0000313" key="1">
    <source>
        <dbReference type="EMBL" id="MCE3049820.1"/>
    </source>
</evidence>
<organism evidence="1 2">
    <name type="scientific">Datura stramonium</name>
    <name type="common">Jimsonweed</name>
    <name type="synonym">Common thornapple</name>
    <dbReference type="NCBI Taxonomy" id="4076"/>
    <lineage>
        <taxon>Eukaryota</taxon>
        <taxon>Viridiplantae</taxon>
        <taxon>Streptophyta</taxon>
        <taxon>Embryophyta</taxon>
        <taxon>Tracheophyta</taxon>
        <taxon>Spermatophyta</taxon>
        <taxon>Magnoliopsida</taxon>
        <taxon>eudicotyledons</taxon>
        <taxon>Gunneridae</taxon>
        <taxon>Pentapetalae</taxon>
        <taxon>asterids</taxon>
        <taxon>lamiids</taxon>
        <taxon>Solanales</taxon>
        <taxon>Solanaceae</taxon>
        <taxon>Solanoideae</taxon>
        <taxon>Datureae</taxon>
        <taxon>Datura</taxon>
    </lineage>
</organism>
<accession>A0ABS8WJX6</accession>
<dbReference type="EMBL" id="JACEIK010007166">
    <property type="protein sequence ID" value="MCE3049820.1"/>
    <property type="molecule type" value="Genomic_DNA"/>
</dbReference>
<keyword evidence="2" id="KW-1185">Reference proteome</keyword>
<feature type="non-terminal residue" evidence="1">
    <location>
        <position position="1"/>
    </location>
</feature>
<feature type="non-terminal residue" evidence="1">
    <location>
        <position position="52"/>
    </location>
</feature>
<gene>
    <name evidence="1" type="ORF">HAX54_045847</name>
</gene>
<evidence type="ECO:0000313" key="2">
    <source>
        <dbReference type="Proteomes" id="UP000823775"/>
    </source>
</evidence>
<sequence length="52" mass="5815">DGISAVDRPFMMAGGSSSSKEENCWVHHNEALISIADPLQQKIDHYNRRCEA</sequence>
<reference evidence="1 2" key="1">
    <citation type="journal article" date="2021" name="BMC Genomics">
        <title>Datura genome reveals duplications of psychoactive alkaloid biosynthetic genes and high mutation rate following tissue culture.</title>
        <authorList>
            <person name="Rajewski A."/>
            <person name="Carter-House D."/>
            <person name="Stajich J."/>
            <person name="Litt A."/>
        </authorList>
    </citation>
    <scope>NUCLEOTIDE SEQUENCE [LARGE SCALE GENOMIC DNA]</scope>
    <source>
        <strain evidence="1">AR-01</strain>
    </source>
</reference>
<dbReference type="Proteomes" id="UP000823775">
    <property type="component" value="Unassembled WGS sequence"/>
</dbReference>
<proteinExistence type="predicted"/>
<name>A0ABS8WJX6_DATST</name>
<protein>
    <submittedName>
        <fullName evidence="1">Uncharacterized protein</fullName>
    </submittedName>
</protein>